<dbReference type="EMBL" id="CALNXJ010000003">
    <property type="protein sequence ID" value="CAH3035259.1"/>
    <property type="molecule type" value="Genomic_DNA"/>
</dbReference>
<name>A0AAU9VUL2_9CNID</name>
<protein>
    <submittedName>
        <fullName evidence="1">Uncharacterized protein</fullName>
    </submittedName>
</protein>
<reference evidence="1 2" key="1">
    <citation type="submission" date="2022-05" db="EMBL/GenBank/DDBJ databases">
        <authorList>
            <consortium name="Genoscope - CEA"/>
            <person name="William W."/>
        </authorList>
    </citation>
    <scope>NUCLEOTIDE SEQUENCE [LARGE SCALE GENOMIC DNA]</scope>
</reference>
<keyword evidence="2" id="KW-1185">Reference proteome</keyword>
<accession>A0AAU9VUL2</accession>
<evidence type="ECO:0000313" key="1">
    <source>
        <dbReference type="EMBL" id="CAH3035259.1"/>
    </source>
</evidence>
<evidence type="ECO:0000313" key="2">
    <source>
        <dbReference type="Proteomes" id="UP001159428"/>
    </source>
</evidence>
<comment type="caution">
    <text evidence="1">The sequence shown here is derived from an EMBL/GenBank/DDBJ whole genome shotgun (WGS) entry which is preliminary data.</text>
</comment>
<gene>
    <name evidence="1" type="ORF">PMEA_00016945</name>
</gene>
<proteinExistence type="predicted"/>
<dbReference type="Proteomes" id="UP001159428">
    <property type="component" value="Unassembled WGS sequence"/>
</dbReference>
<organism evidence="1 2">
    <name type="scientific">Pocillopora meandrina</name>
    <dbReference type="NCBI Taxonomy" id="46732"/>
    <lineage>
        <taxon>Eukaryota</taxon>
        <taxon>Metazoa</taxon>
        <taxon>Cnidaria</taxon>
        <taxon>Anthozoa</taxon>
        <taxon>Hexacorallia</taxon>
        <taxon>Scleractinia</taxon>
        <taxon>Astrocoeniina</taxon>
        <taxon>Pocilloporidae</taxon>
        <taxon>Pocillopora</taxon>
    </lineage>
</organism>
<sequence>MDRFSISWEAYHELTQQDESLARTFLVEGCKAVLDSRCNIQKTSGNRPGAELPLEDLLNQRIEEHLILSNILICFILLPLKEFNHQDSPTVKVKISGDGARMSHFSFLFLCSFPILYEHQHVLSSASNHTIVVLKTSEVFNNLRTGLANVTQTVKKLIDDGFILIKGRKQVLFKLYYVFHLLKTCFTILMFSFSHLKVQHGCFIFIIPGGNFEMKIGPGRAQASWMLASTII</sequence>
<dbReference type="AlphaFoldDB" id="A0AAU9VUL2"/>